<evidence type="ECO:0000256" key="8">
    <source>
        <dbReference type="ARBA" id="ARBA00049339"/>
    </source>
</evidence>
<evidence type="ECO:0000256" key="3">
    <source>
        <dbReference type="ARBA" id="ARBA00022598"/>
    </source>
</evidence>
<gene>
    <name evidence="12" type="ORF">B1R32_1295</name>
</gene>
<dbReference type="GO" id="GO:0005524">
    <property type="term" value="F:ATP binding"/>
    <property type="evidence" value="ECO:0007669"/>
    <property type="project" value="UniProtKB-KW"/>
</dbReference>
<dbReference type="InterPro" id="IPR001278">
    <property type="entry name" value="Arg-tRNA-ligase"/>
</dbReference>
<dbReference type="Gene3D" id="3.40.50.620">
    <property type="entry name" value="HUPs"/>
    <property type="match status" value="1"/>
</dbReference>
<dbReference type="GO" id="GO:0005737">
    <property type="term" value="C:cytoplasm"/>
    <property type="evidence" value="ECO:0007669"/>
    <property type="project" value="InterPro"/>
</dbReference>
<dbReference type="InterPro" id="IPR014729">
    <property type="entry name" value="Rossmann-like_a/b/a_fold"/>
</dbReference>
<dbReference type="FunCoup" id="A0A2S8SP30">
    <property type="interactions" value="414"/>
</dbReference>
<comment type="catalytic activity">
    <reaction evidence="8">
        <text>tRNA(Arg) + L-arginine + ATP = L-arginyl-tRNA(Arg) + AMP + diphosphate</text>
        <dbReference type="Rhea" id="RHEA:20301"/>
        <dbReference type="Rhea" id="RHEA-COMP:9658"/>
        <dbReference type="Rhea" id="RHEA-COMP:9673"/>
        <dbReference type="ChEBI" id="CHEBI:30616"/>
        <dbReference type="ChEBI" id="CHEBI:32682"/>
        <dbReference type="ChEBI" id="CHEBI:33019"/>
        <dbReference type="ChEBI" id="CHEBI:78442"/>
        <dbReference type="ChEBI" id="CHEBI:78513"/>
        <dbReference type="ChEBI" id="CHEBI:456215"/>
        <dbReference type="EC" id="6.1.1.19"/>
    </reaction>
</comment>
<accession>A0A2S8SP30</accession>
<feature type="transmembrane region" description="Helical" evidence="10">
    <location>
        <begin position="26"/>
        <end position="45"/>
    </location>
</feature>
<dbReference type="EC" id="6.1.1.19" evidence="2"/>
<dbReference type="InterPro" id="IPR036695">
    <property type="entry name" value="Arg-tRNA-synth_N_sf"/>
</dbReference>
<sequence>MAARWAGCALCRLISTKNEAKKERELFFCCFVILCFIFCEIVNALPTRRAFRLLLAAIARREFETEISPVFTRAREGFGEWTSNAPLQIAPFCGHDVASIGHTLISQIAPHFAGRIEYQNGRLNFFMSDDFLRSTLELAAREGAHFGAGDALAGQRILVEFVSADPTGPLPFLAGRHAALGESVCRLLENQGARVTREFYLNDATASSKIRSLGEGVAHWYLEAFGRGQNPGANLVSDVFVRGVAAELARRDGAKWLNSSPEERASVGAAAALESAISAQKTTLERIGVRFDNWVSESSLRREGRVETALQKLQERGFTYEKEGALWLQTSHFGDETDRVLRRSNGELSYFAGDIAYHIMKGERGYERIINVWGAEHEPYIARTKAALQAAGSDVSRFEFLVCAGATLKRDGATLRLGSGGGPLLLEEELDEIESDALKFHFLSVPRARTADIDLGIARRDDESNPAYAARLFPSRLAQLERQAQGQIGTKNVSNFASDAAPEAVWSPGERELARLVALWSDEAGEAAAHLAPERVARFVLEMSEATRSLLLQGAPDVMPGAPLAQKMELLRASKSAAMVALRLLGIEARDRF</sequence>
<dbReference type="PANTHER" id="PTHR11956:SF5">
    <property type="entry name" value="ARGININE--TRNA LIGASE, CYTOPLASMIC"/>
    <property type="match status" value="1"/>
</dbReference>
<dbReference type="InParanoid" id="A0A2S8SP30"/>
<keyword evidence="5 9" id="KW-0067">ATP-binding</keyword>
<evidence type="ECO:0000256" key="5">
    <source>
        <dbReference type="ARBA" id="ARBA00022840"/>
    </source>
</evidence>
<evidence type="ECO:0000256" key="9">
    <source>
        <dbReference type="RuleBase" id="RU363038"/>
    </source>
</evidence>
<dbReference type="PANTHER" id="PTHR11956">
    <property type="entry name" value="ARGINYL-TRNA SYNTHETASE"/>
    <property type="match status" value="1"/>
</dbReference>
<evidence type="ECO:0000259" key="11">
    <source>
        <dbReference type="SMART" id="SM00836"/>
    </source>
</evidence>
<dbReference type="GO" id="GO:0004814">
    <property type="term" value="F:arginine-tRNA ligase activity"/>
    <property type="evidence" value="ECO:0007669"/>
    <property type="project" value="UniProtKB-EC"/>
</dbReference>
<protein>
    <recommendedName>
        <fullName evidence="2">arginine--tRNA ligase</fullName>
        <ecNumber evidence="2">6.1.1.19</ecNumber>
    </recommendedName>
</protein>
<dbReference type="PRINTS" id="PR01038">
    <property type="entry name" value="TRNASYNTHARG"/>
</dbReference>
<keyword evidence="4 9" id="KW-0547">Nucleotide-binding</keyword>
<dbReference type="Gene3D" id="3.30.1360.70">
    <property type="entry name" value="Arginyl tRNA synthetase N-terminal domain"/>
    <property type="match status" value="1"/>
</dbReference>
<dbReference type="Proteomes" id="UP000237684">
    <property type="component" value="Unassembled WGS sequence"/>
</dbReference>
<dbReference type="Pfam" id="PF00750">
    <property type="entry name" value="tRNA-synt_1d"/>
    <property type="match status" value="1"/>
</dbReference>
<keyword evidence="10" id="KW-1133">Transmembrane helix</keyword>
<keyword evidence="7 9" id="KW-0030">Aminoacyl-tRNA synthetase</keyword>
<keyword evidence="10" id="KW-0812">Transmembrane</keyword>
<evidence type="ECO:0000256" key="1">
    <source>
        <dbReference type="ARBA" id="ARBA00005594"/>
    </source>
</evidence>
<dbReference type="AlphaFoldDB" id="A0A2S8SP30"/>
<name>A0A2S8SP30_9BACT</name>
<evidence type="ECO:0000256" key="10">
    <source>
        <dbReference type="SAM" id="Phobius"/>
    </source>
</evidence>
<dbReference type="GO" id="GO:0006420">
    <property type="term" value="P:arginyl-tRNA aminoacylation"/>
    <property type="evidence" value="ECO:0007669"/>
    <property type="project" value="InterPro"/>
</dbReference>
<dbReference type="InterPro" id="IPR009080">
    <property type="entry name" value="tRNAsynth_Ia_anticodon-bd"/>
</dbReference>
<dbReference type="SUPFAM" id="SSF52374">
    <property type="entry name" value="Nucleotidylyl transferase"/>
    <property type="match status" value="1"/>
</dbReference>
<evidence type="ECO:0000256" key="7">
    <source>
        <dbReference type="ARBA" id="ARBA00023146"/>
    </source>
</evidence>
<proteinExistence type="inferred from homology"/>
<dbReference type="SMART" id="SM00836">
    <property type="entry name" value="DALR_1"/>
    <property type="match status" value="1"/>
</dbReference>
<dbReference type="Gene3D" id="1.10.730.10">
    <property type="entry name" value="Isoleucyl-tRNA Synthetase, Domain 1"/>
    <property type="match status" value="1"/>
</dbReference>
<organism evidence="12 13">
    <name type="scientific">Abditibacterium utsteinense</name>
    <dbReference type="NCBI Taxonomy" id="1960156"/>
    <lineage>
        <taxon>Bacteria</taxon>
        <taxon>Pseudomonadati</taxon>
        <taxon>Abditibacteriota</taxon>
        <taxon>Abditibacteriia</taxon>
        <taxon>Abditibacteriales</taxon>
        <taxon>Abditibacteriaceae</taxon>
        <taxon>Abditibacterium</taxon>
    </lineage>
</organism>
<dbReference type="EMBL" id="NIGF01000029">
    <property type="protein sequence ID" value="PQV62544.1"/>
    <property type="molecule type" value="Genomic_DNA"/>
</dbReference>
<dbReference type="InterPro" id="IPR035684">
    <property type="entry name" value="ArgRS_core"/>
</dbReference>
<keyword evidence="3 9" id="KW-0436">Ligase</keyword>
<evidence type="ECO:0000313" key="13">
    <source>
        <dbReference type="Proteomes" id="UP000237684"/>
    </source>
</evidence>
<evidence type="ECO:0000256" key="6">
    <source>
        <dbReference type="ARBA" id="ARBA00022917"/>
    </source>
</evidence>
<keyword evidence="10" id="KW-0472">Membrane</keyword>
<comment type="similarity">
    <text evidence="1 9">Belongs to the class-I aminoacyl-tRNA synthetase family.</text>
</comment>
<evidence type="ECO:0000256" key="2">
    <source>
        <dbReference type="ARBA" id="ARBA00012837"/>
    </source>
</evidence>
<evidence type="ECO:0000313" key="12">
    <source>
        <dbReference type="EMBL" id="PQV62544.1"/>
    </source>
</evidence>
<dbReference type="InterPro" id="IPR008909">
    <property type="entry name" value="DALR_anticod-bd"/>
</dbReference>
<dbReference type="SUPFAM" id="SSF47323">
    <property type="entry name" value="Anticodon-binding domain of a subclass of class I aminoacyl-tRNA synthetases"/>
    <property type="match status" value="1"/>
</dbReference>
<keyword evidence="13" id="KW-1185">Reference proteome</keyword>
<keyword evidence="6 9" id="KW-0648">Protein biosynthesis</keyword>
<feature type="domain" description="DALR anticodon binding" evidence="11">
    <location>
        <begin position="476"/>
        <end position="593"/>
    </location>
</feature>
<evidence type="ECO:0000256" key="4">
    <source>
        <dbReference type="ARBA" id="ARBA00022741"/>
    </source>
</evidence>
<comment type="caution">
    <text evidence="12">The sequence shown here is derived from an EMBL/GenBank/DDBJ whole genome shotgun (WGS) entry which is preliminary data.</text>
</comment>
<reference evidence="12 13" key="1">
    <citation type="journal article" date="2018" name="Syst. Appl. Microbiol.">
        <title>Abditibacterium utsteinense sp. nov., the first cultivated member of candidate phylum FBP, isolated from ice-free Antarctic soil samples.</title>
        <authorList>
            <person name="Tahon G."/>
            <person name="Tytgat B."/>
            <person name="Lebbe L."/>
            <person name="Carlier A."/>
            <person name="Willems A."/>
        </authorList>
    </citation>
    <scope>NUCLEOTIDE SEQUENCE [LARGE SCALE GENOMIC DNA]</scope>
    <source>
        <strain evidence="12 13">LMG 29911</strain>
    </source>
</reference>